<feature type="transmembrane region" description="Helical" evidence="7">
    <location>
        <begin position="264"/>
        <end position="287"/>
    </location>
</feature>
<dbReference type="InterPro" id="IPR050367">
    <property type="entry name" value="APC_superfamily"/>
</dbReference>
<feature type="transmembrane region" description="Helical" evidence="7">
    <location>
        <begin position="63"/>
        <end position="85"/>
    </location>
</feature>
<dbReference type="EMBL" id="WUXD01000002">
    <property type="protein sequence ID" value="MBM4626781.1"/>
    <property type="molecule type" value="Genomic_DNA"/>
</dbReference>
<keyword evidence="3 7" id="KW-0812">Transmembrane</keyword>
<dbReference type="Proteomes" id="UP000603463">
    <property type="component" value="Unassembled WGS sequence"/>
</dbReference>
<feature type="transmembrane region" description="Helical" evidence="7">
    <location>
        <begin position="364"/>
        <end position="384"/>
    </location>
</feature>
<evidence type="ECO:0000313" key="12">
    <source>
        <dbReference type="Proteomes" id="UP000808906"/>
    </source>
</evidence>
<dbReference type="EMBL" id="WVDC01000001">
    <property type="protein sequence ID" value="NKW40918.1"/>
    <property type="molecule type" value="Genomic_DNA"/>
</dbReference>
<dbReference type="GO" id="GO:0005886">
    <property type="term" value="C:plasma membrane"/>
    <property type="evidence" value="ECO:0007669"/>
    <property type="project" value="UniProtKB-SubCell"/>
</dbReference>
<dbReference type="GO" id="GO:0022857">
    <property type="term" value="F:transmembrane transporter activity"/>
    <property type="evidence" value="ECO:0007669"/>
    <property type="project" value="InterPro"/>
</dbReference>
<evidence type="ECO:0000256" key="2">
    <source>
        <dbReference type="ARBA" id="ARBA00022475"/>
    </source>
</evidence>
<evidence type="ECO:0000313" key="8">
    <source>
        <dbReference type="EMBL" id="MBM4567873.1"/>
    </source>
</evidence>
<dbReference type="Proteomes" id="UP000738270">
    <property type="component" value="Unassembled WGS sequence"/>
</dbReference>
<reference evidence="10" key="2">
    <citation type="journal article" date="2020" name="Environ. Microbiol.">
        <title>The novel and transferable erm(51) gene confers Macrolides, Lincosamides, and Streptogramins B (MLSB) resistance to clonal Rhodococcus equi in the environment.</title>
        <authorList>
            <person name="Huber L."/>
            <person name="Giguere S."/>
            <person name="Slovis N.M."/>
            <person name="Alvarez-Narvaez S."/>
            <person name="Hart K.A."/>
            <person name="Greiter M."/>
            <person name="Morris E.R.A."/>
            <person name="Cohen N.D."/>
        </authorList>
    </citation>
    <scope>NUCLEOTIDE SEQUENCE</scope>
    <source>
        <strain evidence="10">Lh_116_1</strain>
        <strain evidence="11">Lh_16_1</strain>
    </source>
</reference>
<feature type="transmembrane region" description="Helical" evidence="7">
    <location>
        <begin position="390"/>
        <end position="407"/>
    </location>
</feature>
<feature type="transmembrane region" description="Helical" evidence="7">
    <location>
        <begin position="419"/>
        <end position="443"/>
    </location>
</feature>
<reference evidence="8" key="1">
    <citation type="submission" date="2019-11" db="EMBL/GenBank/DDBJ databases">
        <title>Spread of Macrolides and rifampicin resistant Rhodococcus equi in clinical isolates in the USA.</title>
        <authorList>
            <person name="Alvarez-Narvaez S."/>
            <person name="Huber L."/>
            <person name="Cohen N.D."/>
            <person name="Slovis N."/>
            <person name="Greiter M."/>
            <person name="Giguere S."/>
            <person name="Hart K."/>
        </authorList>
    </citation>
    <scope>NUCLEOTIDE SEQUENCE</scope>
    <source>
        <strain evidence="8">Lh_17</strain>
        <strain evidence="9">Lh_38</strain>
    </source>
</reference>
<gene>
    <name evidence="8" type="ORF">GS441_21385</name>
    <name evidence="9" type="ORF">GS453_07820</name>
    <name evidence="10" type="ORF">GS882_20960</name>
    <name evidence="11" type="ORF">GS947_04635</name>
</gene>
<dbReference type="Pfam" id="PF13520">
    <property type="entry name" value="AA_permease_2"/>
    <property type="match status" value="1"/>
</dbReference>
<feature type="transmembrane region" description="Helical" evidence="7">
    <location>
        <begin position="229"/>
        <end position="252"/>
    </location>
</feature>
<evidence type="ECO:0000313" key="9">
    <source>
        <dbReference type="EMBL" id="MBM4626781.1"/>
    </source>
</evidence>
<feature type="transmembrane region" description="Helical" evidence="7">
    <location>
        <begin position="449"/>
        <end position="472"/>
    </location>
</feature>
<keyword evidence="2" id="KW-1003">Cell membrane</keyword>
<dbReference type="Proteomes" id="UP000608063">
    <property type="component" value="Unassembled WGS sequence"/>
</dbReference>
<evidence type="ECO:0000256" key="4">
    <source>
        <dbReference type="ARBA" id="ARBA00022989"/>
    </source>
</evidence>
<keyword evidence="4 7" id="KW-1133">Transmembrane helix</keyword>
<feature type="transmembrane region" description="Helical" evidence="7">
    <location>
        <begin position="190"/>
        <end position="209"/>
    </location>
</feature>
<evidence type="ECO:0000256" key="1">
    <source>
        <dbReference type="ARBA" id="ARBA00004651"/>
    </source>
</evidence>
<keyword evidence="5 7" id="KW-0472">Membrane</keyword>
<dbReference type="PIRSF" id="PIRSF006060">
    <property type="entry name" value="AA_transporter"/>
    <property type="match status" value="1"/>
</dbReference>
<dbReference type="Proteomes" id="UP000808906">
    <property type="component" value="Unassembled WGS sequence"/>
</dbReference>
<feature type="region of interest" description="Disordered" evidence="6">
    <location>
        <begin position="1"/>
        <end position="22"/>
    </location>
</feature>
<proteinExistence type="predicted"/>
<comment type="caution">
    <text evidence="8">The sequence shown here is derived from an EMBL/GenBank/DDBJ whole genome shotgun (WGS) entry which is preliminary data.</text>
</comment>
<evidence type="ECO:0000256" key="7">
    <source>
        <dbReference type="SAM" id="Phobius"/>
    </source>
</evidence>
<dbReference type="EMBL" id="WUXR01000017">
    <property type="protein sequence ID" value="MBM4567873.1"/>
    <property type="molecule type" value="Genomic_DNA"/>
</dbReference>
<dbReference type="InterPro" id="IPR002293">
    <property type="entry name" value="AA/rel_permease1"/>
</dbReference>
<protein>
    <submittedName>
        <fullName evidence="8">Amino acid permease</fullName>
    </submittedName>
</protein>
<feature type="transmembrane region" description="Helical" evidence="7">
    <location>
        <begin position="36"/>
        <end position="57"/>
    </location>
</feature>
<organism evidence="8 12">
    <name type="scientific">Rhodococcus hoagii</name>
    <name type="common">Corynebacterium equii</name>
    <dbReference type="NCBI Taxonomy" id="43767"/>
    <lineage>
        <taxon>Bacteria</taxon>
        <taxon>Bacillati</taxon>
        <taxon>Actinomycetota</taxon>
        <taxon>Actinomycetes</taxon>
        <taxon>Mycobacteriales</taxon>
        <taxon>Nocardiaceae</taxon>
        <taxon>Prescottella</taxon>
    </lineage>
</organism>
<feature type="compositionally biased region" description="Basic and acidic residues" evidence="6">
    <location>
        <begin position="484"/>
        <end position="494"/>
    </location>
</feature>
<dbReference type="PANTHER" id="PTHR42770:SF7">
    <property type="entry name" value="MEMBRANE PROTEIN"/>
    <property type="match status" value="1"/>
</dbReference>
<evidence type="ECO:0000256" key="6">
    <source>
        <dbReference type="SAM" id="MobiDB-lite"/>
    </source>
</evidence>
<evidence type="ECO:0000313" key="10">
    <source>
        <dbReference type="EMBL" id="NKT80550.1"/>
    </source>
</evidence>
<evidence type="ECO:0000256" key="5">
    <source>
        <dbReference type="ARBA" id="ARBA00023136"/>
    </source>
</evidence>
<accession>A0A9Q2UU65</accession>
<dbReference type="Gene3D" id="1.20.1740.10">
    <property type="entry name" value="Amino acid/polyamine transporter I"/>
    <property type="match status" value="1"/>
</dbReference>
<name>A0A9Q2UU65_RHOHA</name>
<evidence type="ECO:0000313" key="11">
    <source>
        <dbReference type="EMBL" id="NKW40918.1"/>
    </source>
</evidence>
<evidence type="ECO:0000256" key="3">
    <source>
        <dbReference type="ARBA" id="ARBA00022692"/>
    </source>
</evidence>
<feature type="transmembrane region" description="Helical" evidence="7">
    <location>
        <begin position="158"/>
        <end position="178"/>
    </location>
</feature>
<comment type="subcellular location">
    <subcellularLocation>
        <location evidence="1">Cell membrane</location>
        <topology evidence="1">Multi-pass membrane protein</topology>
    </subcellularLocation>
</comment>
<feature type="region of interest" description="Disordered" evidence="6">
    <location>
        <begin position="484"/>
        <end position="520"/>
    </location>
</feature>
<dbReference type="AlphaFoldDB" id="A0A9Q2UU65"/>
<dbReference type="PANTHER" id="PTHR42770">
    <property type="entry name" value="AMINO ACID TRANSPORTER-RELATED"/>
    <property type="match status" value="1"/>
</dbReference>
<dbReference type="EMBL" id="WVBC01000034">
    <property type="protein sequence ID" value="NKT80550.1"/>
    <property type="molecule type" value="Genomic_DNA"/>
</dbReference>
<feature type="transmembrane region" description="Helical" evidence="7">
    <location>
        <begin position="307"/>
        <end position="328"/>
    </location>
</feature>
<sequence>MSSADLPRPPQSGHEPAHAAAHSESMVRTLTWRDGMVFALNMPIGLFLTLGYTVGAIGGWTAIAIWGVACTLAFLQSHLFAEMAAMFPNKSGGISVYAYEGWKRHFAPLGAIAAFGYWMGWSLSLSVEGVVLGTLIEQAFFPDNDIAVRLPIGHELGLPYLIAIGAIVTAWALNYFGVKIAAGVARVTGALLVIGLVVLVVGPFVSSGADFDMSRITWSGASSPLDWKIIVVWFYITAWTTYGTEVCASFAAEYKDPVKDTSRALRASAAMILGIYLVVPYVVVGALGEETIGANPVNYIGLAFDKILGSYSWLGQLPIMAAFIIAMMTATADGGRSLYGISRSGGTIKQLGVLNRYGVPGRALTTDMMINVVVLIVLGEPIAILLASNLGYLTAVTLAVGAFVLLRRDRPDIPRPIRLARPWIPIACVLFAINAFAIGVGILNPGLTGYGGLSETITGIGILMIACVLWYYRQRVQDKTSIEWRVRGDDHPDPTDPDPDPADGATVQTDCAELPTETRS</sequence>